<comment type="caution">
    <text evidence="3">The sequence shown here is derived from an EMBL/GenBank/DDBJ whole genome shotgun (WGS) entry which is preliminary data.</text>
</comment>
<name>A0A9D2NQZ7_9FIRM</name>
<dbReference type="InterPro" id="IPR032834">
    <property type="entry name" value="NatK-like_C"/>
</dbReference>
<keyword evidence="3" id="KW-0547">Nucleotide-binding</keyword>
<dbReference type="CDD" id="cd16935">
    <property type="entry name" value="HATPase_AgrC-ComD-like"/>
    <property type="match status" value="1"/>
</dbReference>
<dbReference type="Proteomes" id="UP000823896">
    <property type="component" value="Unassembled WGS sequence"/>
</dbReference>
<dbReference type="GO" id="GO:0005524">
    <property type="term" value="F:ATP binding"/>
    <property type="evidence" value="ECO:0007669"/>
    <property type="project" value="UniProtKB-KW"/>
</dbReference>
<evidence type="ECO:0000256" key="1">
    <source>
        <dbReference type="SAM" id="Phobius"/>
    </source>
</evidence>
<dbReference type="AlphaFoldDB" id="A0A9D2NQZ7"/>
<feature type="transmembrane region" description="Helical" evidence="1">
    <location>
        <begin position="12"/>
        <end position="35"/>
    </location>
</feature>
<keyword evidence="1" id="KW-0812">Transmembrane</keyword>
<feature type="domain" description="Sensor histidine kinase NatK-like C-terminal" evidence="2">
    <location>
        <begin position="181"/>
        <end position="279"/>
    </location>
</feature>
<dbReference type="InterPro" id="IPR036890">
    <property type="entry name" value="HATPase_C_sf"/>
</dbReference>
<protein>
    <submittedName>
        <fullName evidence="3">ATP-binding protein</fullName>
    </submittedName>
</protein>
<evidence type="ECO:0000313" key="3">
    <source>
        <dbReference type="EMBL" id="HJC36349.1"/>
    </source>
</evidence>
<reference evidence="3" key="1">
    <citation type="journal article" date="2021" name="PeerJ">
        <title>Extensive microbial diversity within the chicken gut microbiome revealed by metagenomics and culture.</title>
        <authorList>
            <person name="Gilroy R."/>
            <person name="Ravi A."/>
            <person name="Getino M."/>
            <person name="Pursley I."/>
            <person name="Horton D.L."/>
            <person name="Alikhan N.F."/>
            <person name="Baker D."/>
            <person name="Gharbi K."/>
            <person name="Hall N."/>
            <person name="Watson M."/>
            <person name="Adriaenssens E.M."/>
            <person name="Foster-Nyarko E."/>
            <person name="Jarju S."/>
            <person name="Secka A."/>
            <person name="Antonio M."/>
            <person name="Oren A."/>
            <person name="Chaudhuri R.R."/>
            <person name="La Ragione R."/>
            <person name="Hildebrand F."/>
            <person name="Pallen M.J."/>
        </authorList>
    </citation>
    <scope>NUCLEOTIDE SEQUENCE</scope>
    <source>
        <strain evidence="3">CHK187-11901</strain>
    </source>
</reference>
<evidence type="ECO:0000313" key="4">
    <source>
        <dbReference type="Proteomes" id="UP000823896"/>
    </source>
</evidence>
<dbReference type="PANTHER" id="PTHR40448">
    <property type="entry name" value="TWO-COMPONENT SENSOR HISTIDINE KINASE"/>
    <property type="match status" value="1"/>
</dbReference>
<feature type="transmembrane region" description="Helical" evidence="1">
    <location>
        <begin position="41"/>
        <end position="61"/>
    </location>
</feature>
<proteinExistence type="predicted"/>
<keyword evidence="1" id="KW-1133">Transmembrane helix</keyword>
<accession>A0A9D2NQZ7</accession>
<keyword evidence="3" id="KW-0067">ATP-binding</keyword>
<sequence>MKKALHEIAGSLRGAHEVGLLILLQLAVLFIIFNADEPIERVVLLCALLIVIQLISLFLIYRIFRRAQRVVDEQVNEVYLQKQLKMQEDHLFAIRQIENDFDEIRRKLEGQISHLDHAELHEADSILTRLLSFCKNLCQNNYSENKIIDAILYAKARRAQEQGIDVHVQAVLPKQLPIKDADLIAVCINLLENAIEECLRLPEGKRWLSFSAAVKKNFLILTVENAKRPQARVDFEHGGTSKEDAQMHGYGLKIIRRTAQRYEGFAEADNEEDRVCVNVGLMLKDEEKKMEKP</sequence>
<reference evidence="3" key="2">
    <citation type="submission" date="2021-04" db="EMBL/GenBank/DDBJ databases">
        <authorList>
            <person name="Gilroy R."/>
        </authorList>
    </citation>
    <scope>NUCLEOTIDE SEQUENCE</scope>
    <source>
        <strain evidence="3">CHK187-11901</strain>
    </source>
</reference>
<evidence type="ECO:0000259" key="2">
    <source>
        <dbReference type="Pfam" id="PF14501"/>
    </source>
</evidence>
<dbReference type="GO" id="GO:0042802">
    <property type="term" value="F:identical protein binding"/>
    <property type="evidence" value="ECO:0007669"/>
    <property type="project" value="TreeGrafter"/>
</dbReference>
<keyword evidence="1" id="KW-0472">Membrane</keyword>
<dbReference type="Gene3D" id="3.30.565.10">
    <property type="entry name" value="Histidine kinase-like ATPase, C-terminal domain"/>
    <property type="match status" value="1"/>
</dbReference>
<gene>
    <name evidence="3" type="ORF">H9702_04380</name>
</gene>
<organism evidence="3 4">
    <name type="scientific">Candidatus Merdibacter merdavium</name>
    <dbReference type="NCBI Taxonomy" id="2838692"/>
    <lineage>
        <taxon>Bacteria</taxon>
        <taxon>Bacillati</taxon>
        <taxon>Bacillota</taxon>
        <taxon>Erysipelotrichia</taxon>
        <taxon>Erysipelotrichales</taxon>
        <taxon>Erysipelotrichaceae</taxon>
        <taxon>Merdibacter</taxon>
    </lineage>
</organism>
<dbReference type="EMBL" id="DWWM01000026">
    <property type="protein sequence ID" value="HJC36349.1"/>
    <property type="molecule type" value="Genomic_DNA"/>
</dbReference>
<dbReference type="PANTHER" id="PTHR40448:SF1">
    <property type="entry name" value="TWO-COMPONENT SENSOR HISTIDINE KINASE"/>
    <property type="match status" value="1"/>
</dbReference>
<dbReference type="Pfam" id="PF14501">
    <property type="entry name" value="HATPase_c_5"/>
    <property type="match status" value="1"/>
</dbReference>
<dbReference type="SUPFAM" id="SSF55874">
    <property type="entry name" value="ATPase domain of HSP90 chaperone/DNA topoisomerase II/histidine kinase"/>
    <property type="match status" value="1"/>
</dbReference>